<name>A0A2W7FZY3_9BACT</name>
<evidence type="ECO:0000313" key="1">
    <source>
        <dbReference type="EMBL" id="PZV98721.1"/>
    </source>
</evidence>
<dbReference type="EMBL" id="QKUB01000012">
    <property type="protein sequence ID" value="PZV98721.1"/>
    <property type="molecule type" value="Genomic_DNA"/>
</dbReference>
<evidence type="ECO:0000313" key="3">
    <source>
        <dbReference type="Proteomes" id="UP000249646"/>
    </source>
</evidence>
<dbReference type="Proteomes" id="UP000249646">
    <property type="component" value="Unassembled WGS sequence"/>
</dbReference>
<proteinExistence type="predicted"/>
<organism evidence="2 3">
    <name type="scientific">Metamycoplasma auris</name>
    <dbReference type="NCBI Taxonomy" id="51363"/>
    <lineage>
        <taxon>Bacteria</taxon>
        <taxon>Bacillati</taxon>
        <taxon>Mycoplasmatota</taxon>
        <taxon>Mycoplasmoidales</taxon>
        <taxon>Metamycoplasmataceae</taxon>
        <taxon>Metamycoplasma</taxon>
    </lineage>
</organism>
<dbReference type="EMBL" id="QKUB01000009">
    <property type="protein sequence ID" value="PZV99233.1"/>
    <property type="molecule type" value="Genomic_DNA"/>
</dbReference>
<sequence>MFVSFEFANYKTKKRPNEETGHIHNFKFYKEGIFIDYISRPSAVYVQDIDDDRNSLINQMEIKKMNFVEFINSRTLSKQQITKELKDLENKSGLHLLFNKEPKDIDLEIAKKQFEKIN</sequence>
<evidence type="ECO:0000313" key="2">
    <source>
        <dbReference type="EMBL" id="PZV99233.1"/>
    </source>
</evidence>
<protein>
    <submittedName>
        <fullName evidence="2">Uncharacterized protein</fullName>
    </submittedName>
</protein>
<gene>
    <name evidence="2" type="ORF">BCF89_1091</name>
    <name evidence="1" type="ORF">BCF89_1121</name>
</gene>
<comment type="caution">
    <text evidence="2">The sequence shown here is derived from an EMBL/GenBank/DDBJ whole genome shotgun (WGS) entry which is preliminary data.</text>
</comment>
<feature type="non-terminal residue" evidence="2">
    <location>
        <position position="118"/>
    </location>
</feature>
<reference evidence="2 3" key="1">
    <citation type="submission" date="2018-06" db="EMBL/GenBank/DDBJ databases">
        <title>Genomic Encyclopedia of Archaeal and Bacterial Type Strains, Phase II (KMG-II): from individual species to whole genera.</title>
        <authorList>
            <person name="Goeker M."/>
        </authorList>
    </citation>
    <scope>NUCLEOTIDE SEQUENCE [LARGE SCALE GENOMIC DNA]</scope>
    <source>
        <strain evidence="2 3">ATCC 51348</strain>
    </source>
</reference>
<dbReference type="AlphaFoldDB" id="A0A2W7FZY3"/>
<keyword evidence="3" id="KW-1185">Reference proteome</keyword>
<accession>A0A2W7FZY3</accession>